<dbReference type="InterPro" id="IPR009003">
    <property type="entry name" value="Peptidase_S1_PA"/>
</dbReference>
<dbReference type="Proteomes" id="UP001212997">
    <property type="component" value="Unassembled WGS sequence"/>
</dbReference>
<gene>
    <name evidence="1" type="ORF">NLI96_g11247</name>
</gene>
<evidence type="ECO:0000313" key="2">
    <source>
        <dbReference type="Proteomes" id="UP001212997"/>
    </source>
</evidence>
<protein>
    <submittedName>
        <fullName evidence="1">Uncharacterized protein</fullName>
    </submittedName>
</protein>
<name>A0AAD5UTN5_9APHY</name>
<keyword evidence="2" id="KW-1185">Reference proteome</keyword>
<proteinExistence type="predicted"/>
<evidence type="ECO:0000313" key="1">
    <source>
        <dbReference type="EMBL" id="KAJ3476306.1"/>
    </source>
</evidence>
<organism evidence="1 2">
    <name type="scientific">Meripilus lineatus</name>
    <dbReference type="NCBI Taxonomy" id="2056292"/>
    <lineage>
        <taxon>Eukaryota</taxon>
        <taxon>Fungi</taxon>
        <taxon>Dikarya</taxon>
        <taxon>Basidiomycota</taxon>
        <taxon>Agaricomycotina</taxon>
        <taxon>Agaricomycetes</taxon>
        <taxon>Polyporales</taxon>
        <taxon>Meripilaceae</taxon>
        <taxon>Meripilus</taxon>
    </lineage>
</organism>
<comment type="caution">
    <text evidence="1">The sequence shown here is derived from an EMBL/GenBank/DDBJ whole genome shotgun (WGS) entry which is preliminary data.</text>
</comment>
<dbReference type="EMBL" id="JANAWD010000724">
    <property type="protein sequence ID" value="KAJ3476306.1"/>
    <property type="molecule type" value="Genomic_DNA"/>
</dbReference>
<dbReference type="AlphaFoldDB" id="A0AAD5UTN5"/>
<reference evidence="1" key="1">
    <citation type="submission" date="2022-07" db="EMBL/GenBank/DDBJ databases">
        <title>Genome Sequence of Physisporinus lineatus.</title>
        <authorList>
            <person name="Buettner E."/>
        </authorList>
    </citation>
    <scope>NUCLEOTIDE SEQUENCE</scope>
    <source>
        <strain evidence="1">VT162</strain>
    </source>
</reference>
<dbReference type="SUPFAM" id="SSF50494">
    <property type="entry name" value="Trypsin-like serine proteases"/>
    <property type="match status" value="1"/>
</dbReference>
<accession>A0AAD5UTN5</accession>
<sequence length="635" mass="70883">MDPSLRNRKIVDLTEEELTAFMGDNVSSGVKRIVDKVRAHPDKLGSKSSYLPCFTVYFSLPHPLPFSGVTCSMVECLKQEASQSAQCDEITPDTRPLGDAKTPLSFHTIVPPNLISEYEMHFYYHGISGNPPRLLWRSNLESDPFPTPPAGARFFSIPRKTAHGVFNTPLNKLWDNTVVPQIKASMKKRGIKYSAIKTARFSIVKDRDEESFGPIVIWIAVRPKTTNAAAVRDATPDILDILTASQITGVVVEWYEGSVVRLAGQPLMRAERRTNAKFGLNHPFNIGLGIPIARQSDDTQGTLTFLFKEVKTISGEPSDRILALTTKHVASLDTTTDFVLNDAEPQHILACSDRRLSRAIAEIQKAVTNGLRDAAELVEESEDTPDDDVSYLSRARNTLDNKNEGNTSLQTLLDEVKANWTDSNGRRFGVVDWAPHISARVDDRHYTRDIATFAVDKEKLGNFEKNNVDLGNQYTARQLEDLFWPFADVREGRRIPTNLQLPIRAALTCRRALNPDTENRNGDPLFIVAKYGNTTKLTLGHYSGMDAYICTDLGEESREVAVYNYSKTSGNFSDYGDSGSLIFTGDGDALAILHSGMHRGSYNHVTYGTPIWWVIQQILTRYPFATFCGMTYITE</sequence>